<dbReference type="PANTHER" id="PTHR42754:SF1">
    <property type="entry name" value="LIPOPROTEIN"/>
    <property type="match status" value="1"/>
</dbReference>
<gene>
    <name evidence="3" type="ORF">KYK27_07970</name>
</gene>
<evidence type="ECO:0000259" key="2">
    <source>
        <dbReference type="PROSITE" id="PS50853"/>
    </source>
</evidence>
<dbReference type="InterPro" id="IPR002126">
    <property type="entry name" value="Cadherin-like_dom"/>
</dbReference>
<dbReference type="EMBL" id="JAHWXQ010000002">
    <property type="protein sequence ID" value="MBW3364975.1"/>
    <property type="molecule type" value="Genomic_DNA"/>
</dbReference>
<dbReference type="InterPro" id="IPR044048">
    <property type="entry name" value="Big_12"/>
</dbReference>
<keyword evidence="4" id="KW-1185">Reference proteome</keyword>
<dbReference type="NCBIfam" id="TIGR04183">
    <property type="entry name" value="Por_Secre_tail"/>
    <property type="match status" value="1"/>
</dbReference>
<reference evidence="3 4" key="1">
    <citation type="submission" date="2021-07" db="EMBL/GenBank/DDBJ databases">
        <authorList>
            <person name="Kim M.K."/>
        </authorList>
    </citation>
    <scope>NUCLEOTIDE SEQUENCE [LARGE SCALE GENOMIC DNA]</scope>
    <source>
        <strain evidence="3 4">HLY7-15</strain>
    </source>
</reference>
<proteinExistence type="predicted"/>
<accession>A0ABS6XAF4</accession>
<dbReference type="SUPFAM" id="SSF49313">
    <property type="entry name" value="Cadherin-like"/>
    <property type="match status" value="1"/>
</dbReference>
<dbReference type="Proteomes" id="UP000774935">
    <property type="component" value="Unassembled WGS sequence"/>
</dbReference>
<evidence type="ECO:0000313" key="3">
    <source>
        <dbReference type="EMBL" id="MBW3364975.1"/>
    </source>
</evidence>
<organism evidence="3 4">
    <name type="scientific">Pontibacter populi</name>
    <dbReference type="NCBI Taxonomy" id="890055"/>
    <lineage>
        <taxon>Bacteria</taxon>
        <taxon>Pseudomonadati</taxon>
        <taxon>Bacteroidota</taxon>
        <taxon>Cytophagia</taxon>
        <taxon>Cytophagales</taxon>
        <taxon>Hymenobacteraceae</taxon>
        <taxon>Pontibacter</taxon>
    </lineage>
</organism>
<dbReference type="RefSeq" id="WP_199109507.1">
    <property type="nucleotide sequence ID" value="NZ_JAHWXQ010000002.1"/>
</dbReference>
<name>A0ABS6XAF4_9BACT</name>
<dbReference type="InterPro" id="IPR015919">
    <property type="entry name" value="Cadherin-like_sf"/>
</dbReference>
<feature type="domain" description="Cadherin" evidence="1">
    <location>
        <begin position="624"/>
        <end position="716"/>
    </location>
</feature>
<evidence type="ECO:0000313" key="4">
    <source>
        <dbReference type="Proteomes" id="UP000774935"/>
    </source>
</evidence>
<dbReference type="SUPFAM" id="SSF49265">
    <property type="entry name" value="Fibronectin type III"/>
    <property type="match status" value="1"/>
</dbReference>
<evidence type="ECO:0000259" key="1">
    <source>
        <dbReference type="PROSITE" id="PS50268"/>
    </source>
</evidence>
<dbReference type="Pfam" id="PF18962">
    <property type="entry name" value="Por_Secre_tail"/>
    <property type="match status" value="1"/>
</dbReference>
<protein>
    <submittedName>
        <fullName evidence="3">T9SS type A sorting domain-containing protein</fullName>
    </submittedName>
</protein>
<feature type="domain" description="Fibronectin type-III" evidence="2">
    <location>
        <begin position="898"/>
        <end position="996"/>
    </location>
</feature>
<dbReference type="InterPro" id="IPR026444">
    <property type="entry name" value="Secre_tail"/>
</dbReference>
<dbReference type="CDD" id="cd11304">
    <property type="entry name" value="Cadherin_repeat"/>
    <property type="match status" value="1"/>
</dbReference>
<dbReference type="InterPro" id="IPR003961">
    <property type="entry name" value="FN3_dom"/>
</dbReference>
<dbReference type="PROSITE" id="PS50853">
    <property type="entry name" value="FN3"/>
    <property type="match status" value="1"/>
</dbReference>
<dbReference type="PANTHER" id="PTHR42754">
    <property type="entry name" value="ENDOGLUCANASE"/>
    <property type="match status" value="1"/>
</dbReference>
<comment type="caution">
    <text evidence="3">The sequence shown here is derived from an EMBL/GenBank/DDBJ whole genome shotgun (WGS) entry which is preliminary data.</text>
</comment>
<dbReference type="Gene3D" id="2.60.40.60">
    <property type="entry name" value="Cadherins"/>
    <property type="match status" value="1"/>
</dbReference>
<dbReference type="PROSITE" id="PS50268">
    <property type="entry name" value="CADHERIN_2"/>
    <property type="match status" value="1"/>
</dbReference>
<sequence length="1658" mass="178182">MHSNFYAPFTGRLLRFVLFLLCFTVFHPLQAQHAPHKLWDKTIGATYDEALQIVIQTNDGGYLLGGYSGSGVSGDKSETSRGGVDYWVVKTDAAGNKQWDRTFGGSGADILSAVQQTSDGGYILGGYSRSPKSGDRSQDMAIYDNLGPNDDYWIVRIDGQGNKLWDKRFGSYGDDHLSALRQTTDGGFILGGHSSSGFVDKSEGSYGQEDYWVVKIDAAGKKQWDKTIGGNSVDYLSDLQQTSDGGYILGGRSYSSAYAFKSQPSKGDSDYWIVKLDGSGKKEWDKTLGGSWTDDLRAIQQTPDGGYILVGDSKSGRSGDKSQAVIMVRDYWILRLDAAGNKMWDTTLGGTGDDYASAVIQTDDGGFLIGGYTTSGTNITIGDKSQPTNGGNDYWLIKVDGNGSKSWDLGLGSKDNDNLYAMQQTTDKGFILGGYTAGVASGDKSDNSIGARDFWLVKLSTEGVFHQAATIATSEGSTEFTEAPYTVPVPVPVAVDPGFILTAGDKPTLLSANIHISSNFKSDQDILGFSGNAATTGNITAHYDAAVGRLSLHSQGATATLQQWQAALRAVTYANTSRNPDLTPRVISFTVNDGHTASGIVTKTITITPANDPPSGILLSTSLITENIATGTTVASLSTTDDNTDGYTYTLVEGTGSEDNALFTISGSALKVSHIPDFEVKKTYTIRIRSTDTEGLFVEKPFTLSVKDLDEIPPTGSFTINSGSSYTNQTSVTLTITQSGASTMRLSNNGVNWGSWTTVKYTTSWSLMYGDGKKTVYLQLKDDAGNVSEVYANDIILDQTPPALVMHIAGDTPHTTYPVVVDITFTEPVTGFIASDIVVEGGTIGAFSGSEATYTLRVIPAVKGDITITIAAGKATDAAGNLNTASPAYTINYQGHVPPALTTSAAHSITPSSATIGGEITDNGGSTVLERGIVYSSTTNITTIAGPKLVLESGDGAFSGTITDLQPSTRYFARAYAMNDVGISYGNQVLFTTAPAHAEISSMRGSPRLKTKVEEVIFYITFSYTIYGLTAENFSIATEGLTGAYIKQVSNSLGSTVAVRVVTGTGEGTIELRMENDKGASRVIDGLPATLPDKFTIDRTPPVLSGIEDGAYYNTEQTVTFTEGAALLNENYTYTGGKIVLSDEKYYKIRLTDEAGNYTEVTCTIDKRKPTTNIIGNQLHNEPVTVTFSDNWPSPRATLNGEPIESGVVVSQEGEYTVVVTDQAGNSISGRFTIDLTPPVITGVEDNGKYNSARTIFFEGNGYVSALRKYSVEKILSGTTLSDDAEYTLYVTDEAGNRTILNFKIDKVAPIITGVADGEAYNHNVHLYFNEGTATLNGTKIYSGAGIWEDGNYEMVAQDDCGNQTTVRFIINKTGPAGAITINKGVTFTNNPLVQLEIIPDDAIEMRFSNGYVNDRIWSEWEAAGVTKTWNILYNGEGNEFSGQDGDKYVFMELRDNLGNISTHDVKIRLDRTAPRVHISSTVSSITTQDPVLIQLNFDEPVEGFTIEDVVVSGAEKHSFSGSEASYNLEIKPSLGSMITVEVPKGATKDKAGNLNKESSQWRMSSVTGLEDLEKQARIEVFPNPVHSDLHILLEGLKRSAVALMLYDSKGKLVFDKSVRVLDNEVREKVAVAHLAPGIYFLYLSDGKAATTKKVVVN</sequence>
<dbReference type="Pfam" id="PF19078">
    <property type="entry name" value="Big_12"/>
    <property type="match status" value="2"/>
</dbReference>
<dbReference type="InterPro" id="IPR036116">
    <property type="entry name" value="FN3_sf"/>
</dbReference>